<name>A0A4Y2K2W1_ARAVE</name>
<gene>
    <name evidence="1" type="ORF">AVEN_186748_1</name>
</gene>
<comment type="caution">
    <text evidence="1">The sequence shown here is derived from an EMBL/GenBank/DDBJ whole genome shotgun (WGS) entry which is preliminary data.</text>
</comment>
<reference evidence="1 2" key="1">
    <citation type="journal article" date="2019" name="Sci. Rep.">
        <title>Orb-weaving spider Araneus ventricosus genome elucidates the spidroin gene catalogue.</title>
        <authorList>
            <person name="Kono N."/>
            <person name="Nakamura H."/>
            <person name="Ohtoshi R."/>
            <person name="Moran D.A.P."/>
            <person name="Shinohara A."/>
            <person name="Yoshida Y."/>
            <person name="Fujiwara M."/>
            <person name="Mori M."/>
            <person name="Tomita M."/>
            <person name="Arakawa K."/>
        </authorList>
    </citation>
    <scope>NUCLEOTIDE SEQUENCE [LARGE SCALE GENOMIC DNA]</scope>
</reference>
<evidence type="ECO:0000313" key="1">
    <source>
        <dbReference type="EMBL" id="GBM96189.1"/>
    </source>
</evidence>
<organism evidence="1 2">
    <name type="scientific">Araneus ventricosus</name>
    <name type="common">Orbweaver spider</name>
    <name type="synonym">Epeira ventricosa</name>
    <dbReference type="NCBI Taxonomy" id="182803"/>
    <lineage>
        <taxon>Eukaryota</taxon>
        <taxon>Metazoa</taxon>
        <taxon>Ecdysozoa</taxon>
        <taxon>Arthropoda</taxon>
        <taxon>Chelicerata</taxon>
        <taxon>Arachnida</taxon>
        <taxon>Araneae</taxon>
        <taxon>Araneomorphae</taxon>
        <taxon>Entelegynae</taxon>
        <taxon>Araneoidea</taxon>
        <taxon>Araneidae</taxon>
        <taxon>Araneus</taxon>
    </lineage>
</organism>
<dbReference type="Proteomes" id="UP000499080">
    <property type="component" value="Unassembled WGS sequence"/>
</dbReference>
<proteinExistence type="predicted"/>
<protein>
    <submittedName>
        <fullName evidence="1">Uncharacterized protein</fullName>
    </submittedName>
</protein>
<dbReference type="AlphaFoldDB" id="A0A4Y2K2W1"/>
<sequence length="221" mass="24492">MAQGPLVNYPLHADRKAFEISEIASKENVSLRKKFALKCIGGGEPGTWEVTLHLSKDLPFDNFKISASLKRADDGRNALNAYLNIMLANMQGKMCPLSYSMDHIFRGQETESKIFEVGEHFKCLFINENIHRDTLVVEIKLVVAGCQGQHKGFGVEVARLNVNGGRIEKGDGDRRLAEEESRISHTGRGGLVVRSRLWGRMVLGSKPDSTEDPPCMGPVAR</sequence>
<keyword evidence="2" id="KW-1185">Reference proteome</keyword>
<evidence type="ECO:0000313" key="2">
    <source>
        <dbReference type="Proteomes" id="UP000499080"/>
    </source>
</evidence>
<dbReference type="EMBL" id="BGPR01004123">
    <property type="protein sequence ID" value="GBM96189.1"/>
    <property type="molecule type" value="Genomic_DNA"/>
</dbReference>
<accession>A0A4Y2K2W1</accession>